<reference evidence="2 3" key="1">
    <citation type="journal article" date="2013" name="BMC Genomics">
        <title>The miniature genome of a carnivorous plant Genlisea aurea contains a low number of genes and short non-coding sequences.</title>
        <authorList>
            <person name="Leushkin E.V."/>
            <person name="Sutormin R.A."/>
            <person name="Nabieva E.R."/>
            <person name="Penin A.A."/>
            <person name="Kondrashov A.S."/>
            <person name="Logacheva M.D."/>
        </authorList>
    </citation>
    <scope>NUCLEOTIDE SEQUENCE [LARGE SCALE GENOMIC DNA]</scope>
</reference>
<organism evidence="2 3">
    <name type="scientific">Genlisea aurea</name>
    <dbReference type="NCBI Taxonomy" id="192259"/>
    <lineage>
        <taxon>Eukaryota</taxon>
        <taxon>Viridiplantae</taxon>
        <taxon>Streptophyta</taxon>
        <taxon>Embryophyta</taxon>
        <taxon>Tracheophyta</taxon>
        <taxon>Spermatophyta</taxon>
        <taxon>Magnoliopsida</taxon>
        <taxon>eudicotyledons</taxon>
        <taxon>Gunneridae</taxon>
        <taxon>Pentapetalae</taxon>
        <taxon>asterids</taxon>
        <taxon>lamiids</taxon>
        <taxon>Lamiales</taxon>
        <taxon>Lentibulariaceae</taxon>
        <taxon>Genlisea</taxon>
    </lineage>
</organism>
<sequence>MNSMKASIKFREAQKPLVRAKIPLNILSLPFQSGICAGDSKEVSISISTRFDFGPSLRFSFRPNDSANPFSFVFSTGIGNFGSPADSPLTMGVEFSPTADRNPAFFIRFRPELGNFSIKKSHSSDLVGNSAKEKAKDAAEYSVDRNGFFLPATLYSGAASEIPVEDIFKGTELNARTAVPVLDFAVVNFRWGLRVPLQRCAADDFDAVVIQNKSNLRLPALVMNKIGIENAVRSKKNEEKAESGAGAERDEVIEACLDVKKRVERIEAENGLLSKALRDLRSEMASGKMNFTADNHRNKLRTSKKPPEAGDGSNSEVTITSRVGSGRL</sequence>
<accession>S8CLA4</accession>
<feature type="region of interest" description="Disordered" evidence="1">
    <location>
        <begin position="288"/>
        <end position="328"/>
    </location>
</feature>
<evidence type="ECO:0000313" key="3">
    <source>
        <dbReference type="Proteomes" id="UP000015453"/>
    </source>
</evidence>
<dbReference type="AlphaFoldDB" id="S8CLA4"/>
<gene>
    <name evidence="2" type="ORF">M569_09233</name>
</gene>
<protein>
    <submittedName>
        <fullName evidence="2">Uncharacterized protein</fullName>
    </submittedName>
</protein>
<keyword evidence="3" id="KW-1185">Reference proteome</keyword>
<dbReference type="PANTHER" id="PTHR34285:SF3">
    <property type="entry name" value="OS08G0510800 PROTEIN"/>
    <property type="match status" value="1"/>
</dbReference>
<evidence type="ECO:0000313" key="2">
    <source>
        <dbReference type="EMBL" id="EPS65541.1"/>
    </source>
</evidence>
<dbReference type="Proteomes" id="UP000015453">
    <property type="component" value="Unassembled WGS sequence"/>
</dbReference>
<dbReference type="EMBL" id="AUSU01004164">
    <property type="protein sequence ID" value="EPS65541.1"/>
    <property type="molecule type" value="Genomic_DNA"/>
</dbReference>
<dbReference type="PANTHER" id="PTHR34285">
    <property type="entry name" value="OS08G0510800 PROTEIN"/>
    <property type="match status" value="1"/>
</dbReference>
<dbReference type="OrthoDB" id="1926966at2759"/>
<comment type="caution">
    <text evidence="2">The sequence shown here is derived from an EMBL/GenBank/DDBJ whole genome shotgun (WGS) entry which is preliminary data.</text>
</comment>
<name>S8CLA4_9LAMI</name>
<evidence type="ECO:0000256" key="1">
    <source>
        <dbReference type="SAM" id="MobiDB-lite"/>
    </source>
</evidence>
<proteinExistence type="predicted"/>
<feature type="compositionally biased region" description="Polar residues" evidence="1">
    <location>
        <begin position="312"/>
        <end position="328"/>
    </location>
</feature>